<reference evidence="4" key="1">
    <citation type="submission" date="2025-08" db="UniProtKB">
        <authorList>
            <consortium name="RefSeq"/>
        </authorList>
    </citation>
    <scope>IDENTIFICATION</scope>
    <source>
        <tissue evidence="4">Etiolated seedlings</tissue>
    </source>
</reference>
<dbReference type="Proteomes" id="UP000087171">
    <property type="component" value="Unplaced"/>
</dbReference>
<dbReference type="PaxDb" id="3827-XP_004514854.1"/>
<dbReference type="PANTHER" id="PTHR48258">
    <property type="entry name" value="DUF4218 DOMAIN-CONTAINING PROTEIN-RELATED"/>
    <property type="match status" value="1"/>
</dbReference>
<evidence type="ECO:0000313" key="4">
    <source>
        <dbReference type="RefSeq" id="XP_004514854.1"/>
    </source>
</evidence>
<evidence type="ECO:0000259" key="1">
    <source>
        <dbReference type="Pfam" id="PF13952"/>
    </source>
</evidence>
<accession>A0A1S2Z4C2</accession>
<dbReference type="InterPro" id="IPR025452">
    <property type="entry name" value="DUF4218"/>
</dbReference>
<name>A0A1S2Z4C2_CICAR</name>
<gene>
    <name evidence="4" type="primary">LOC101510134</name>
</gene>
<organism evidence="3 4">
    <name type="scientific">Cicer arietinum</name>
    <name type="common">Chickpea</name>
    <name type="synonym">Garbanzo</name>
    <dbReference type="NCBI Taxonomy" id="3827"/>
    <lineage>
        <taxon>Eukaryota</taxon>
        <taxon>Viridiplantae</taxon>
        <taxon>Streptophyta</taxon>
        <taxon>Embryophyta</taxon>
        <taxon>Tracheophyta</taxon>
        <taxon>Spermatophyta</taxon>
        <taxon>Magnoliopsida</taxon>
        <taxon>eudicotyledons</taxon>
        <taxon>Gunneridae</taxon>
        <taxon>Pentapetalae</taxon>
        <taxon>rosids</taxon>
        <taxon>fabids</taxon>
        <taxon>Fabales</taxon>
        <taxon>Fabaceae</taxon>
        <taxon>Papilionoideae</taxon>
        <taxon>50 kb inversion clade</taxon>
        <taxon>NPAAA clade</taxon>
        <taxon>Hologalegina</taxon>
        <taxon>IRL clade</taxon>
        <taxon>Cicereae</taxon>
        <taxon>Cicer</taxon>
    </lineage>
</organism>
<dbReference type="RefSeq" id="XP_004514854.1">
    <property type="nucleotide sequence ID" value="XM_004514797.1"/>
</dbReference>
<dbReference type="InterPro" id="IPR025312">
    <property type="entry name" value="DUF4216"/>
</dbReference>
<dbReference type="InterPro" id="IPR004242">
    <property type="entry name" value="Transposase_21"/>
</dbReference>
<evidence type="ECO:0000313" key="3">
    <source>
        <dbReference type="Proteomes" id="UP000087171"/>
    </source>
</evidence>
<evidence type="ECO:0000259" key="2">
    <source>
        <dbReference type="Pfam" id="PF13960"/>
    </source>
</evidence>
<protein>
    <submittedName>
        <fullName evidence="4">Uncharacterized protein LOC101510134</fullName>
    </submittedName>
</protein>
<feature type="domain" description="DUF4216" evidence="1">
    <location>
        <begin position="516"/>
        <end position="578"/>
    </location>
</feature>
<dbReference type="Pfam" id="PF02992">
    <property type="entry name" value="Transposase_21"/>
    <property type="match status" value="1"/>
</dbReference>
<keyword evidence="3" id="KW-1185">Reference proteome</keyword>
<dbReference type="STRING" id="3827.A0A1S2Z4C2"/>
<dbReference type="OrthoDB" id="1430611at2759"/>
<dbReference type="AlphaFoldDB" id="A0A1S2Z4C2"/>
<dbReference type="PANTHER" id="PTHR48258:SF8">
    <property type="entry name" value="DUF4216 DOMAIN-CONTAINING PROTEIN"/>
    <property type="match status" value="1"/>
</dbReference>
<dbReference type="eggNOG" id="ENOG502QWJJ">
    <property type="taxonomic scope" value="Eukaryota"/>
</dbReference>
<dbReference type="Pfam" id="PF13960">
    <property type="entry name" value="DUF4218"/>
    <property type="match status" value="1"/>
</dbReference>
<proteinExistence type="predicted"/>
<feature type="domain" description="DUF4218" evidence="2">
    <location>
        <begin position="249"/>
        <end position="362"/>
    </location>
</feature>
<dbReference type="GeneID" id="101510134"/>
<dbReference type="KEGG" id="cam:101510134"/>
<sequence length="657" mass="75954">MLSLLIPRPQSPRNDIDVYLQPLIEELKELWEFGVETYDASNDQTFQLWTSLLWTISDYPGYAMLSGWSTKGKLACVCCNYNTNSTYLRHNHKMCYMDHRVFLPASHAWRESKRLFKGKKEHRSAPPMLKGKTKDHVNARYDLQDMGIRKELHPIEIGGGQTKFAKASFSMNSQEKSTFCSVLKTANVPDGSASNISKCVHVGDKKIFAYKSHDAHFMLHYLLQVAIKSTMPNLVAGPLIRLGSFFRSLCQKVIQVQDLYYLNGEIAEILCQLEMVFPPSFFDVMVHLSIHLVYEVRLGGPVQFRWMYPTERNLCRLKTYVRNRAHPEGSTAGGYLAEEALTLWSRYLHKSVNTRLNRMSRNYDNNDSCEVDSNDYFSSIGRHLGGKQNDKLFSIDSTSKAQAHRYILFNCDDIQTYIREYDECVSSHTKGGRWIKAKRQGQDFSEWFKIRALENDVSIHLKALSRGPNVVAKRFSDTTQNSGVTLVSLTESFASSKDENPKTDHVTYYGAINDIIELDYYSQLKFVLFKCDWFEAKEDKYGLTCVHFNKKYYQNDPFVLVSQVHQCFYVQDPFDENKHYVMKIVPRDLFNMGDQSNATAQEEYLDDPFYDIGNINASNNENDLNWVREDIPATIVEKLVDVIKEFEEEDDYDLDDE</sequence>
<dbReference type="Pfam" id="PF13952">
    <property type="entry name" value="DUF4216"/>
    <property type="match status" value="1"/>
</dbReference>